<evidence type="ECO:0000313" key="1">
    <source>
        <dbReference type="EMBL" id="KAG5581508.1"/>
    </source>
</evidence>
<dbReference type="OrthoDB" id="10072024at2759"/>
<reference evidence="1 2" key="1">
    <citation type="submission" date="2020-09" db="EMBL/GenBank/DDBJ databases">
        <title>De no assembly of potato wild relative species, Solanum commersonii.</title>
        <authorList>
            <person name="Cho K."/>
        </authorList>
    </citation>
    <scope>NUCLEOTIDE SEQUENCE [LARGE SCALE GENOMIC DNA]</scope>
    <source>
        <strain evidence="1">LZ3.2</strain>
        <tissue evidence="1">Leaf</tissue>
    </source>
</reference>
<sequence length="130" mass="14848">MTKADSAISSIPRIIVTNDDFCNDGIPSDLLLPSGTYIDVELDVRVETTTPNKGDVSIEGKVSDVIPTKLQIQRKIMPMRQVNQEWPKWLRENWRFESNARFTGATTGFFDRYYIEPVSSDKLRYLGAFL</sequence>
<comment type="caution">
    <text evidence="1">The sequence shown here is derived from an EMBL/GenBank/DDBJ whole genome shotgun (WGS) entry which is preliminary data.</text>
</comment>
<evidence type="ECO:0000313" key="2">
    <source>
        <dbReference type="Proteomes" id="UP000824120"/>
    </source>
</evidence>
<keyword evidence="2" id="KW-1185">Reference proteome</keyword>
<protein>
    <submittedName>
        <fullName evidence="1">Uncharacterized protein</fullName>
    </submittedName>
</protein>
<dbReference type="Gene3D" id="3.30.890.10">
    <property type="entry name" value="Methyl-cpg-binding Protein 2, Chain A"/>
    <property type="match status" value="1"/>
</dbReference>
<dbReference type="AlphaFoldDB" id="A0A9J5X2I4"/>
<accession>A0A9J5X2I4</accession>
<dbReference type="EMBL" id="JACXVP010000010">
    <property type="protein sequence ID" value="KAG5581508.1"/>
    <property type="molecule type" value="Genomic_DNA"/>
</dbReference>
<dbReference type="Proteomes" id="UP000824120">
    <property type="component" value="Chromosome 10"/>
</dbReference>
<name>A0A9J5X2I4_SOLCO</name>
<proteinExistence type="predicted"/>
<organism evidence="1 2">
    <name type="scientific">Solanum commersonii</name>
    <name type="common">Commerson's wild potato</name>
    <name type="synonym">Commerson's nightshade</name>
    <dbReference type="NCBI Taxonomy" id="4109"/>
    <lineage>
        <taxon>Eukaryota</taxon>
        <taxon>Viridiplantae</taxon>
        <taxon>Streptophyta</taxon>
        <taxon>Embryophyta</taxon>
        <taxon>Tracheophyta</taxon>
        <taxon>Spermatophyta</taxon>
        <taxon>Magnoliopsida</taxon>
        <taxon>eudicotyledons</taxon>
        <taxon>Gunneridae</taxon>
        <taxon>Pentapetalae</taxon>
        <taxon>asterids</taxon>
        <taxon>lamiids</taxon>
        <taxon>Solanales</taxon>
        <taxon>Solanaceae</taxon>
        <taxon>Solanoideae</taxon>
        <taxon>Solaneae</taxon>
        <taxon>Solanum</taxon>
    </lineage>
</organism>
<gene>
    <name evidence="1" type="ORF">H5410_052135</name>
</gene>